<evidence type="ECO:0000313" key="2">
    <source>
        <dbReference type="Proteomes" id="UP001164539"/>
    </source>
</evidence>
<evidence type="ECO:0000313" key="1">
    <source>
        <dbReference type="EMBL" id="KAJ4704242.1"/>
    </source>
</evidence>
<accession>A0ACC1WYR1</accession>
<protein>
    <submittedName>
        <fullName evidence="1">F-box protein</fullName>
    </submittedName>
</protein>
<comment type="caution">
    <text evidence="1">The sequence shown here is derived from an EMBL/GenBank/DDBJ whole genome shotgun (WGS) entry which is preliminary data.</text>
</comment>
<organism evidence="1 2">
    <name type="scientific">Melia azedarach</name>
    <name type="common">Chinaberry tree</name>
    <dbReference type="NCBI Taxonomy" id="155640"/>
    <lineage>
        <taxon>Eukaryota</taxon>
        <taxon>Viridiplantae</taxon>
        <taxon>Streptophyta</taxon>
        <taxon>Embryophyta</taxon>
        <taxon>Tracheophyta</taxon>
        <taxon>Spermatophyta</taxon>
        <taxon>Magnoliopsida</taxon>
        <taxon>eudicotyledons</taxon>
        <taxon>Gunneridae</taxon>
        <taxon>Pentapetalae</taxon>
        <taxon>rosids</taxon>
        <taxon>malvids</taxon>
        <taxon>Sapindales</taxon>
        <taxon>Meliaceae</taxon>
        <taxon>Melia</taxon>
    </lineage>
</organism>
<proteinExistence type="predicted"/>
<name>A0ACC1WYR1_MELAZ</name>
<dbReference type="EMBL" id="CM051405">
    <property type="protein sequence ID" value="KAJ4704242.1"/>
    <property type="molecule type" value="Genomic_DNA"/>
</dbReference>
<reference evidence="1 2" key="1">
    <citation type="journal article" date="2023" name="Science">
        <title>Complex scaffold remodeling in plant triterpene biosynthesis.</title>
        <authorList>
            <person name="De La Pena R."/>
            <person name="Hodgson H."/>
            <person name="Liu J.C."/>
            <person name="Stephenson M.J."/>
            <person name="Martin A.C."/>
            <person name="Owen C."/>
            <person name="Harkess A."/>
            <person name="Leebens-Mack J."/>
            <person name="Jimenez L.E."/>
            <person name="Osbourn A."/>
            <person name="Sattely E.S."/>
        </authorList>
    </citation>
    <scope>NUCLEOTIDE SEQUENCE [LARGE SCALE GENOMIC DNA]</scope>
    <source>
        <strain evidence="2">cv. JPN11</strain>
        <tissue evidence="1">Leaf</tissue>
    </source>
</reference>
<sequence>MISDLPDSILCHILSFLPTKYAASTCILSSRWRRVWISFPNLCFHDRLCLDYKPTLTIEDNRALSKFEKYVDKVVFHCHWININKFSLHCYKLKNLSRLEFWVTSAIMHNVHEIELSITGQDRVELPECIYTSKTLAVLKLNSDFVIKIPSSGICFPSVKILQVKMFYPDNNITKKLFTICPVLEDLSINAYLNNYNLVTNLNISSHTLKRLTLELRKDDFRYVAHQVMIKASNLEHLYIKDYTPVSYVVFNHAHLNSRVFVDITSVFMKAYNPAHCLVQLLKGVSNAKFLSLSKSTVSALDCAFEDYIPRFPNLTCLEVEVGILGWRLLPVILSSTPNLEALVFAKTPNSEVFVFEKDAGVTAKFRWIEQRRVPHCLLFHVKKIEVRGFDGQKEELKLIEYLLKNGKALNTMIIRFRKTWLQEKLSKKLLMFERGSETCQIKFL</sequence>
<dbReference type="Proteomes" id="UP001164539">
    <property type="component" value="Chromosome 12"/>
</dbReference>
<keyword evidence="2" id="KW-1185">Reference proteome</keyword>
<gene>
    <name evidence="1" type="ORF">OWV82_021179</name>
</gene>